<reference evidence="12 13" key="1">
    <citation type="submission" date="2010-03" db="EMBL/GenBank/DDBJ databases">
        <title>The genome sequence of Eubacterium siraeum 70/3.</title>
        <authorList>
            <consortium name="metaHIT consortium -- http://www.metahit.eu/"/>
            <person name="Pajon A."/>
            <person name="Turner K."/>
            <person name="Parkhill J."/>
            <person name="Duncan S."/>
            <person name="Flint H."/>
        </authorList>
    </citation>
    <scope>NUCLEOTIDE SEQUENCE [LARGE SCALE GENOMIC DNA]</scope>
    <source>
        <strain evidence="12 13">70/3</strain>
    </source>
</reference>
<evidence type="ECO:0000256" key="1">
    <source>
        <dbReference type="ARBA" id="ARBA00000213"/>
    </source>
</evidence>
<dbReference type="GO" id="GO:0006281">
    <property type="term" value="P:DNA repair"/>
    <property type="evidence" value="ECO:0007669"/>
    <property type="project" value="TreeGrafter"/>
</dbReference>
<name>D4JW68_9FIRM</name>
<dbReference type="InterPro" id="IPR003602">
    <property type="entry name" value="Topo_IA_DNA-bd_dom"/>
</dbReference>
<evidence type="ECO:0000259" key="11">
    <source>
        <dbReference type="PROSITE" id="PS52039"/>
    </source>
</evidence>
<keyword evidence="5" id="KW-0238">DNA-binding</keyword>
<keyword evidence="4" id="KW-0799">Topoisomerase</keyword>
<dbReference type="EMBL" id="FP929044">
    <property type="protein sequence ID" value="CBK97337.1"/>
    <property type="molecule type" value="Genomic_DNA"/>
</dbReference>
<evidence type="ECO:0000256" key="7">
    <source>
        <dbReference type="ARBA" id="ARBA00030003"/>
    </source>
</evidence>
<dbReference type="InterPro" id="IPR034144">
    <property type="entry name" value="TOPRIM_TopoIII"/>
</dbReference>
<dbReference type="SMART" id="SM00437">
    <property type="entry name" value="TOP1Ac"/>
    <property type="match status" value="1"/>
</dbReference>
<dbReference type="EC" id="5.6.2.1" evidence="3"/>
<dbReference type="SMART" id="SM00436">
    <property type="entry name" value="TOP1Bc"/>
    <property type="match status" value="1"/>
</dbReference>
<accession>D4JW68</accession>
<feature type="domain" description="Topo IA-type catalytic" evidence="11">
    <location>
        <begin position="162"/>
        <end position="604"/>
    </location>
</feature>
<evidence type="ECO:0000256" key="10">
    <source>
        <dbReference type="ARBA" id="ARBA00032877"/>
    </source>
</evidence>
<dbReference type="InterPro" id="IPR025589">
    <property type="entry name" value="Toprim_C_rpt"/>
</dbReference>
<dbReference type="Proteomes" id="UP000008803">
    <property type="component" value="Chromosome"/>
</dbReference>
<dbReference type="InterPro" id="IPR006171">
    <property type="entry name" value="TOPRIM_dom"/>
</dbReference>
<evidence type="ECO:0000313" key="12">
    <source>
        <dbReference type="EMBL" id="CBK97337.1"/>
    </source>
</evidence>
<dbReference type="PATRIC" id="fig|657319.3.peg.135"/>
<dbReference type="GO" id="GO:0003677">
    <property type="term" value="F:DNA binding"/>
    <property type="evidence" value="ECO:0007669"/>
    <property type="project" value="UniProtKB-KW"/>
</dbReference>
<dbReference type="SUPFAM" id="SSF56712">
    <property type="entry name" value="Prokaryotic type I DNA topoisomerase"/>
    <property type="match status" value="1"/>
</dbReference>
<dbReference type="InterPro" id="IPR013824">
    <property type="entry name" value="Topo_IA_cen_sub1"/>
</dbReference>
<dbReference type="InterPro" id="IPR023406">
    <property type="entry name" value="Topo_IA_AS"/>
</dbReference>
<organism evidence="12 13">
    <name type="scientific">[Eubacterium] siraeum 70/3</name>
    <dbReference type="NCBI Taxonomy" id="657319"/>
    <lineage>
        <taxon>Bacteria</taxon>
        <taxon>Bacillati</taxon>
        <taxon>Bacillota</taxon>
        <taxon>Clostridia</taxon>
        <taxon>Eubacteriales</taxon>
        <taxon>Oscillospiraceae</taxon>
        <taxon>Oscillospiraceae incertae sedis</taxon>
    </lineage>
</organism>
<dbReference type="PROSITE" id="PS52039">
    <property type="entry name" value="TOPO_IA_2"/>
    <property type="match status" value="1"/>
</dbReference>
<dbReference type="AlphaFoldDB" id="D4JW68"/>
<dbReference type="InterPro" id="IPR000380">
    <property type="entry name" value="Topo_IA"/>
</dbReference>
<dbReference type="GO" id="GO:0043597">
    <property type="term" value="C:cytoplasmic replication fork"/>
    <property type="evidence" value="ECO:0007669"/>
    <property type="project" value="TreeGrafter"/>
</dbReference>
<dbReference type="PANTHER" id="PTHR11390:SF21">
    <property type="entry name" value="DNA TOPOISOMERASE 3-ALPHA"/>
    <property type="match status" value="1"/>
</dbReference>
<comment type="similarity">
    <text evidence="2">Belongs to the type IA topoisomerase family.</text>
</comment>
<evidence type="ECO:0000313" key="13">
    <source>
        <dbReference type="Proteomes" id="UP000008803"/>
    </source>
</evidence>
<dbReference type="KEGG" id="esu:EUS_23600"/>
<dbReference type="PANTHER" id="PTHR11390">
    <property type="entry name" value="PROKARYOTIC DNA TOPOISOMERASE"/>
    <property type="match status" value="1"/>
</dbReference>
<dbReference type="InterPro" id="IPR013825">
    <property type="entry name" value="Topo_IA_cen_sub2"/>
</dbReference>
<dbReference type="Gene3D" id="3.40.50.140">
    <property type="match status" value="1"/>
</dbReference>
<evidence type="ECO:0000256" key="2">
    <source>
        <dbReference type="ARBA" id="ARBA00009446"/>
    </source>
</evidence>
<dbReference type="InterPro" id="IPR003601">
    <property type="entry name" value="Topo_IA_2"/>
</dbReference>
<dbReference type="GO" id="GO:0006265">
    <property type="term" value="P:DNA topological change"/>
    <property type="evidence" value="ECO:0007669"/>
    <property type="project" value="InterPro"/>
</dbReference>
<dbReference type="Pfam" id="PF01131">
    <property type="entry name" value="Topoisom_bac"/>
    <property type="match status" value="1"/>
</dbReference>
<dbReference type="InterPro" id="IPR023405">
    <property type="entry name" value="Topo_IA_core_domain"/>
</dbReference>
<dbReference type="HOGENOM" id="CLU_002929_5_2_9"/>
<dbReference type="Pfam" id="PF13342">
    <property type="entry name" value="Toprim_Crpt"/>
    <property type="match status" value="2"/>
</dbReference>
<protein>
    <recommendedName>
        <fullName evidence="3">DNA topoisomerase</fullName>
        <ecNumber evidence="3">5.6.2.1</ecNumber>
    </recommendedName>
    <alternativeName>
        <fullName evidence="10">Omega-protein</fullName>
    </alternativeName>
    <alternativeName>
        <fullName evidence="9">Relaxing enzyme</fullName>
    </alternativeName>
    <alternativeName>
        <fullName evidence="7">Swivelase</fullName>
    </alternativeName>
    <alternativeName>
        <fullName evidence="8">Untwisting enzyme</fullName>
    </alternativeName>
</protein>
<dbReference type="Gene3D" id="1.10.290.10">
    <property type="entry name" value="Topoisomerase I, domain 4"/>
    <property type="match status" value="1"/>
</dbReference>
<dbReference type="PRINTS" id="PR00417">
    <property type="entry name" value="PRTPISMRASEI"/>
</dbReference>
<evidence type="ECO:0000256" key="9">
    <source>
        <dbReference type="ARBA" id="ARBA00032235"/>
    </source>
</evidence>
<reference evidence="12 13" key="2">
    <citation type="submission" date="2010-03" db="EMBL/GenBank/DDBJ databases">
        <authorList>
            <person name="Pajon A."/>
        </authorList>
    </citation>
    <scope>NUCLEOTIDE SEQUENCE [LARGE SCALE GENOMIC DNA]</scope>
    <source>
        <strain evidence="12 13">70/3</strain>
    </source>
</reference>
<evidence type="ECO:0000256" key="5">
    <source>
        <dbReference type="ARBA" id="ARBA00023125"/>
    </source>
</evidence>
<dbReference type="Gene3D" id="1.10.460.10">
    <property type="entry name" value="Topoisomerase I, domain 2"/>
    <property type="match status" value="1"/>
</dbReference>
<dbReference type="Pfam" id="PF01751">
    <property type="entry name" value="Toprim"/>
    <property type="match status" value="1"/>
</dbReference>
<keyword evidence="6 12" id="KW-0413">Isomerase</keyword>
<dbReference type="BioCyc" id="ESIR657319:G136K-1996-MONOMER"/>
<gene>
    <name evidence="12" type="ORF">EUS_23600</name>
</gene>
<dbReference type="CDD" id="cd03362">
    <property type="entry name" value="TOPRIM_TopoIA_TopoIII"/>
    <property type="match status" value="1"/>
</dbReference>
<evidence type="ECO:0000256" key="6">
    <source>
        <dbReference type="ARBA" id="ARBA00023235"/>
    </source>
</evidence>
<dbReference type="GO" id="GO:0003917">
    <property type="term" value="F:DNA topoisomerase type I (single strand cut, ATP-independent) activity"/>
    <property type="evidence" value="ECO:0007669"/>
    <property type="project" value="UniProtKB-EC"/>
</dbReference>
<evidence type="ECO:0000256" key="4">
    <source>
        <dbReference type="ARBA" id="ARBA00023029"/>
    </source>
</evidence>
<sequence>MIVIYAEKYSLGRTIAEALGAYKKTVNPKEPSIAHWSLNLNGEEAILCHGAGHLCGLAPAEDYNESYKFWSFDNYPIIPEHFITRVKDNNYSRLAYDYVKQFFDKADLIINATDADREGELIFAYLYEVLHCTVPYKRVWITDLTPFKIRKAFAELRPAKDMKPLENAGRIRSATDWLVGINTSVAATLKFGGTDNVFACGRVKMPTLAMIVKREREIRNYVKKPFYKIVANIEATDGAKFTAEAADKYDTETAAKAVIDEIKLNTAKAIKVEVLQKQTAAPLLYNTTHLLADLSKCTDLTIDMLTKLVQSLYENRLITYPRTSSEHLTDAMKDETVKIIKLLFEMPEFAKYAIPVDNFAPCTRRHYDDSKVDSHTAITPTALVPNDLSGMSENERKAYTLLALSIIRTVYPKAVTENVKAVFQIDNQLFTATGTNIISPGWFAVDATPKVIGLPEIVKDNDYKVIGFDVKEGQNEPPKYYTDATLLTAMELAGDNIEDEQTRNLIKLEKRGLGTAATRQGIIKELYEKGYIARRTKKNGNMIKGIMPTEKGMYIIDALEKTVPDMLSVDMTSDMEMELDKIARGKSDGNDFLNNYKKLVAKWVELIKNSDTSAMAGNTLICPLCSKPLIKKKVGWCCTGYSKDNPDSCRFYIANEICGKKISDVIAKELTLKRSTSIIKGFTSQSGKTFDAKLTIKADNTIGFEFPERLKCPVCGKEMIKSSKGWVCTGYKNGCNFFIAGTICGKCITDTIATMLCANKRTRIINGFTSKSGKAFSAALIVKDGKIDFDFPAQSQKRSK</sequence>
<proteinExistence type="inferred from homology"/>
<evidence type="ECO:0000256" key="3">
    <source>
        <dbReference type="ARBA" id="ARBA00012891"/>
    </source>
</evidence>
<dbReference type="PROSITE" id="PS00396">
    <property type="entry name" value="TOPO_IA_1"/>
    <property type="match status" value="1"/>
</dbReference>
<evidence type="ECO:0000256" key="8">
    <source>
        <dbReference type="ARBA" id="ARBA00031985"/>
    </source>
</evidence>
<comment type="catalytic activity">
    <reaction evidence="1">
        <text>ATP-independent breakage of single-stranded DNA, followed by passage and rejoining.</text>
        <dbReference type="EC" id="5.6.2.1"/>
    </reaction>
</comment>
<dbReference type="Gene3D" id="2.70.20.10">
    <property type="entry name" value="Topoisomerase I, domain 3"/>
    <property type="match status" value="1"/>
</dbReference>
<dbReference type="GO" id="GO:0006310">
    <property type="term" value="P:DNA recombination"/>
    <property type="evidence" value="ECO:0007669"/>
    <property type="project" value="TreeGrafter"/>
</dbReference>
<dbReference type="InterPro" id="IPR013826">
    <property type="entry name" value="Topo_IA_cen_sub3"/>
</dbReference>
<dbReference type="InterPro" id="IPR013497">
    <property type="entry name" value="Topo_IA_cen"/>
</dbReference>